<proteinExistence type="inferred from homology"/>
<reference evidence="4" key="1">
    <citation type="submission" date="2022-12" db="EMBL/GenBank/DDBJ databases">
        <title>Whole genome sequence of Mycolicibacterium iranicum strain SBH312.</title>
        <authorList>
            <person name="Jani J."/>
            <person name="Arifin Mustapha Z."/>
            <person name="Ahmed K."/>
            <person name="Kai Ling C."/>
        </authorList>
    </citation>
    <scope>NUCLEOTIDE SEQUENCE</scope>
    <source>
        <strain evidence="4">SBH312</strain>
    </source>
</reference>
<protein>
    <submittedName>
        <fullName evidence="4">A24 family peptidase</fullName>
    </submittedName>
</protein>
<dbReference type="EMBL" id="JAPQYE010000001">
    <property type="protein sequence ID" value="MCZ0727140.1"/>
    <property type="molecule type" value="Genomic_DNA"/>
</dbReference>
<gene>
    <name evidence="4" type="ORF">OY187_03705</name>
</gene>
<evidence type="ECO:0000313" key="4">
    <source>
        <dbReference type="EMBL" id="MCZ0727140.1"/>
    </source>
</evidence>
<comment type="caution">
    <text evidence="4">The sequence shown here is derived from an EMBL/GenBank/DDBJ whole genome shotgun (WGS) entry which is preliminary data.</text>
</comment>
<dbReference type="Gene3D" id="1.20.120.1220">
    <property type="match status" value="1"/>
</dbReference>
<keyword evidence="2" id="KW-0472">Membrane</keyword>
<keyword evidence="5" id="KW-1185">Reference proteome</keyword>
<keyword evidence="2" id="KW-0812">Transmembrane</keyword>
<dbReference type="InterPro" id="IPR050882">
    <property type="entry name" value="Prepilin_peptidase/N-MTase"/>
</dbReference>
<dbReference type="RefSeq" id="WP_268785295.1">
    <property type="nucleotide sequence ID" value="NZ_JAPQYE010000001.1"/>
</dbReference>
<dbReference type="InterPro" id="IPR000045">
    <property type="entry name" value="Prepilin_IV_endopep_pep"/>
</dbReference>
<dbReference type="Proteomes" id="UP001084650">
    <property type="component" value="Unassembled WGS sequence"/>
</dbReference>
<comment type="similarity">
    <text evidence="1">Belongs to the peptidase A24 family.</text>
</comment>
<evidence type="ECO:0000313" key="5">
    <source>
        <dbReference type="Proteomes" id="UP001084650"/>
    </source>
</evidence>
<dbReference type="PANTHER" id="PTHR30487">
    <property type="entry name" value="TYPE 4 PREPILIN-LIKE PROTEINS LEADER PEPTIDE-PROCESSING ENZYME"/>
    <property type="match status" value="1"/>
</dbReference>
<name>A0ABT4HAD1_MYCIR</name>
<evidence type="ECO:0000259" key="3">
    <source>
        <dbReference type="Pfam" id="PF01478"/>
    </source>
</evidence>
<feature type="transmembrane region" description="Helical" evidence="2">
    <location>
        <begin position="97"/>
        <end position="115"/>
    </location>
</feature>
<dbReference type="PANTHER" id="PTHR30487:SF0">
    <property type="entry name" value="PREPILIN LEADER PEPTIDASE_N-METHYLTRANSFERASE-RELATED"/>
    <property type="match status" value="1"/>
</dbReference>
<organism evidence="4 5">
    <name type="scientific">Mycolicibacterium iranicum</name>
    <name type="common">Mycobacterium iranicum</name>
    <dbReference type="NCBI Taxonomy" id="912594"/>
    <lineage>
        <taxon>Bacteria</taxon>
        <taxon>Bacillati</taxon>
        <taxon>Actinomycetota</taxon>
        <taxon>Actinomycetes</taxon>
        <taxon>Mycobacteriales</taxon>
        <taxon>Mycobacteriaceae</taxon>
        <taxon>Mycolicibacterium</taxon>
    </lineage>
</organism>
<keyword evidence="2" id="KW-1133">Transmembrane helix</keyword>
<evidence type="ECO:0000256" key="2">
    <source>
        <dbReference type="SAM" id="Phobius"/>
    </source>
</evidence>
<sequence length="144" mass="14538">MGEIAAAVVVVAWLIGLSAFDIWQRRLPNALTLPGAAVVLTVAVFSGYGVSAALGATALFAVYAAVHLATPAAMGAGDVKLAVGLGALSGAFGPETWLLAAFGAPMFTALAGLIGRRRMMPHGPSMCAATALAVMVSWSCLPLR</sequence>
<evidence type="ECO:0000256" key="1">
    <source>
        <dbReference type="ARBA" id="ARBA00005801"/>
    </source>
</evidence>
<accession>A0ABT4HAD1</accession>
<feature type="domain" description="Prepilin type IV endopeptidase peptidase" evidence="3">
    <location>
        <begin position="9"/>
        <end position="110"/>
    </location>
</feature>
<dbReference type="Pfam" id="PF01478">
    <property type="entry name" value="Peptidase_A24"/>
    <property type="match status" value="1"/>
</dbReference>